<dbReference type="PANTHER" id="PTHR33383">
    <property type="entry name" value="MEMBRANE PROTEIN INSERTION EFFICIENCY FACTOR-RELATED"/>
    <property type="match status" value="1"/>
</dbReference>
<evidence type="ECO:0000256" key="2">
    <source>
        <dbReference type="SAM" id="MobiDB-lite"/>
    </source>
</evidence>
<dbReference type="Proteomes" id="UP000279446">
    <property type="component" value="Unassembled WGS sequence"/>
</dbReference>
<dbReference type="SMART" id="SM01234">
    <property type="entry name" value="Haemolytic"/>
    <property type="match status" value="1"/>
</dbReference>
<accession>A0A3S1CAT6</accession>
<evidence type="ECO:0000313" key="4">
    <source>
        <dbReference type="Proteomes" id="UP000279446"/>
    </source>
</evidence>
<evidence type="ECO:0000313" key="3">
    <source>
        <dbReference type="EMBL" id="RUT47789.1"/>
    </source>
</evidence>
<organism evidence="3 4">
    <name type="scientific">Paenibacillus anaericanus</name>
    <dbReference type="NCBI Taxonomy" id="170367"/>
    <lineage>
        <taxon>Bacteria</taxon>
        <taxon>Bacillati</taxon>
        <taxon>Bacillota</taxon>
        <taxon>Bacilli</taxon>
        <taxon>Bacillales</taxon>
        <taxon>Paenibacillaceae</taxon>
        <taxon>Paenibacillus</taxon>
    </lineage>
</organism>
<sequence length="92" mass="10242">MGSLNMAVMRKVVQGPIHVYRKFISPLKPPTCRFYPTCSAYALEAIEVHGAIKGSWLAARRIGKCHPFHPGGIDLVPPKSTRGKKEQEQEQV</sequence>
<keyword evidence="4" id="KW-1185">Reference proteome</keyword>
<dbReference type="NCBIfam" id="TIGR00278">
    <property type="entry name" value="membrane protein insertion efficiency factor YidD"/>
    <property type="match status" value="1"/>
</dbReference>
<comment type="function">
    <text evidence="1">Could be involved in insertion of integral membrane proteins into the membrane.</text>
</comment>
<comment type="caution">
    <text evidence="3">The sequence shown here is derived from an EMBL/GenBank/DDBJ whole genome shotgun (WGS) entry which is preliminary data.</text>
</comment>
<feature type="compositionally biased region" description="Basic and acidic residues" evidence="2">
    <location>
        <begin position="83"/>
        <end position="92"/>
    </location>
</feature>
<comment type="similarity">
    <text evidence="1">Belongs to the UPF0161 family.</text>
</comment>
<keyword evidence="1" id="KW-1003">Cell membrane</keyword>
<dbReference type="GO" id="GO:0005886">
    <property type="term" value="C:plasma membrane"/>
    <property type="evidence" value="ECO:0007669"/>
    <property type="project" value="UniProtKB-SubCell"/>
</dbReference>
<dbReference type="Pfam" id="PF01809">
    <property type="entry name" value="YidD"/>
    <property type="match status" value="1"/>
</dbReference>
<feature type="region of interest" description="Disordered" evidence="2">
    <location>
        <begin position="69"/>
        <end position="92"/>
    </location>
</feature>
<proteinExistence type="inferred from homology"/>
<evidence type="ECO:0000256" key="1">
    <source>
        <dbReference type="HAMAP-Rule" id="MF_00386"/>
    </source>
</evidence>
<dbReference type="PANTHER" id="PTHR33383:SF1">
    <property type="entry name" value="MEMBRANE PROTEIN INSERTION EFFICIENCY FACTOR-RELATED"/>
    <property type="match status" value="1"/>
</dbReference>
<name>A0A3S1CAT6_9BACL</name>
<gene>
    <name evidence="3" type="primary">yidD</name>
    <name evidence="3" type="ORF">EJP82_05255</name>
</gene>
<comment type="subcellular location">
    <subcellularLocation>
        <location evidence="1">Cell membrane</location>
        <topology evidence="1">Peripheral membrane protein</topology>
        <orientation evidence="1">Cytoplasmic side</orientation>
    </subcellularLocation>
</comment>
<dbReference type="OrthoDB" id="9801753at2"/>
<reference evidence="3 4" key="1">
    <citation type="submission" date="2018-12" db="EMBL/GenBank/DDBJ databases">
        <authorList>
            <person name="Sun L."/>
            <person name="Chen Z."/>
        </authorList>
    </citation>
    <scope>NUCLEOTIDE SEQUENCE [LARGE SCALE GENOMIC DNA]</scope>
    <source>
        <strain evidence="3 4">DSM 15890</strain>
    </source>
</reference>
<keyword evidence="1" id="KW-0472">Membrane</keyword>
<dbReference type="EMBL" id="RZNY01000003">
    <property type="protein sequence ID" value="RUT47789.1"/>
    <property type="molecule type" value="Genomic_DNA"/>
</dbReference>
<protein>
    <recommendedName>
        <fullName evidence="1">Putative membrane protein insertion efficiency factor</fullName>
    </recommendedName>
</protein>
<dbReference type="HAMAP" id="MF_00386">
    <property type="entry name" value="UPF0161_YidD"/>
    <property type="match status" value="1"/>
</dbReference>
<dbReference type="AlphaFoldDB" id="A0A3S1CAT6"/>
<dbReference type="InterPro" id="IPR002696">
    <property type="entry name" value="Membr_insert_effic_factor_YidD"/>
</dbReference>